<dbReference type="InterPro" id="IPR000760">
    <property type="entry name" value="Inositol_monophosphatase-like"/>
</dbReference>
<keyword evidence="6" id="KW-0378">Hydrolase</keyword>
<comment type="catalytic activity">
    <reaction evidence="1">
        <text>a myo-inositol phosphate + H2O = myo-inositol + phosphate</text>
        <dbReference type="Rhea" id="RHEA:24056"/>
        <dbReference type="ChEBI" id="CHEBI:15377"/>
        <dbReference type="ChEBI" id="CHEBI:17268"/>
        <dbReference type="ChEBI" id="CHEBI:43474"/>
        <dbReference type="ChEBI" id="CHEBI:84139"/>
        <dbReference type="EC" id="3.1.3.25"/>
    </reaction>
</comment>
<dbReference type="Pfam" id="PF00459">
    <property type="entry name" value="Inositol_P"/>
    <property type="match status" value="1"/>
</dbReference>
<dbReference type="FunFam" id="3.40.190.80:FF:000020">
    <property type="entry name" value="Fructose-1,6-bisphosphatase/inositol-1-monophosphatase"/>
    <property type="match status" value="1"/>
</dbReference>
<dbReference type="GO" id="GO:0046872">
    <property type="term" value="F:metal ion binding"/>
    <property type="evidence" value="ECO:0007669"/>
    <property type="project" value="UniProtKB-KW"/>
</dbReference>
<dbReference type="Gene3D" id="3.40.190.80">
    <property type="match status" value="1"/>
</dbReference>
<dbReference type="GO" id="GO:0046854">
    <property type="term" value="P:phosphatidylinositol phosphate biosynthetic process"/>
    <property type="evidence" value="ECO:0007669"/>
    <property type="project" value="InterPro"/>
</dbReference>
<evidence type="ECO:0000313" key="8">
    <source>
        <dbReference type="EMBL" id="CAB4336062.1"/>
    </source>
</evidence>
<dbReference type="GO" id="GO:0007165">
    <property type="term" value="P:signal transduction"/>
    <property type="evidence" value="ECO:0007669"/>
    <property type="project" value="TreeGrafter"/>
</dbReference>
<dbReference type="GO" id="GO:0006020">
    <property type="term" value="P:inositol metabolic process"/>
    <property type="evidence" value="ECO:0007669"/>
    <property type="project" value="TreeGrafter"/>
</dbReference>
<evidence type="ECO:0000256" key="5">
    <source>
        <dbReference type="ARBA" id="ARBA00022723"/>
    </source>
</evidence>
<dbReference type="InterPro" id="IPR033942">
    <property type="entry name" value="IMPase"/>
</dbReference>
<dbReference type="PANTHER" id="PTHR20854">
    <property type="entry name" value="INOSITOL MONOPHOSPHATASE"/>
    <property type="match status" value="1"/>
</dbReference>
<dbReference type="InterPro" id="IPR020550">
    <property type="entry name" value="Inositol_monophosphatase_CS"/>
</dbReference>
<name>A0A6J5Z4N4_9ZZZZ</name>
<accession>A0A6J5Z4N4</accession>
<protein>
    <recommendedName>
        <fullName evidence="4">inositol-phosphate phosphatase</fullName>
        <ecNumber evidence="4">3.1.3.25</ecNumber>
    </recommendedName>
</protein>
<dbReference type="EMBL" id="CAESAJ010000046">
    <property type="protein sequence ID" value="CAB4336062.1"/>
    <property type="molecule type" value="Genomic_DNA"/>
</dbReference>
<dbReference type="AlphaFoldDB" id="A0A6J5Z4N4"/>
<evidence type="ECO:0000256" key="4">
    <source>
        <dbReference type="ARBA" id="ARBA00013106"/>
    </source>
</evidence>
<proteinExistence type="inferred from homology"/>
<comment type="cofactor">
    <cofactor evidence="2">
        <name>Mg(2+)</name>
        <dbReference type="ChEBI" id="CHEBI:18420"/>
    </cofactor>
</comment>
<organism evidence="8">
    <name type="scientific">freshwater metagenome</name>
    <dbReference type="NCBI Taxonomy" id="449393"/>
    <lineage>
        <taxon>unclassified sequences</taxon>
        <taxon>metagenomes</taxon>
        <taxon>ecological metagenomes</taxon>
    </lineage>
</organism>
<dbReference type="PANTHER" id="PTHR20854:SF4">
    <property type="entry name" value="INOSITOL-1-MONOPHOSPHATASE-RELATED"/>
    <property type="match status" value="1"/>
</dbReference>
<evidence type="ECO:0000256" key="1">
    <source>
        <dbReference type="ARBA" id="ARBA00001033"/>
    </source>
</evidence>
<evidence type="ECO:0000256" key="6">
    <source>
        <dbReference type="ARBA" id="ARBA00022801"/>
    </source>
</evidence>
<keyword evidence="7" id="KW-0460">Magnesium</keyword>
<keyword evidence="5" id="KW-0479">Metal-binding</keyword>
<dbReference type="CDD" id="cd01639">
    <property type="entry name" value="IMPase"/>
    <property type="match status" value="1"/>
</dbReference>
<reference evidence="8" key="1">
    <citation type="submission" date="2020-05" db="EMBL/GenBank/DDBJ databases">
        <authorList>
            <person name="Chiriac C."/>
            <person name="Salcher M."/>
            <person name="Ghai R."/>
            <person name="Kavagutti S V."/>
        </authorList>
    </citation>
    <scope>NUCLEOTIDE SEQUENCE</scope>
</reference>
<dbReference type="PROSITE" id="PS00629">
    <property type="entry name" value="IMP_1"/>
    <property type="match status" value="1"/>
</dbReference>
<dbReference type="PROSITE" id="PS00630">
    <property type="entry name" value="IMP_2"/>
    <property type="match status" value="1"/>
</dbReference>
<dbReference type="Gene3D" id="3.30.540.10">
    <property type="entry name" value="Fructose-1,6-Bisphosphatase, subunit A, domain 1"/>
    <property type="match status" value="1"/>
</dbReference>
<dbReference type="EC" id="3.1.3.25" evidence="4"/>
<dbReference type="GO" id="GO:0008934">
    <property type="term" value="F:inositol monophosphate 1-phosphatase activity"/>
    <property type="evidence" value="ECO:0007669"/>
    <property type="project" value="InterPro"/>
</dbReference>
<sequence>MNLLELKANDDVAFAVDLALTVGRFLANRPDELTTESKTTKTDIVTHMDKASEDMIVQAITQSRPADSIIGEEGANLAGTSGRTWVVDPLDGTINYLYDLPAWCVSIGLIDDITNQGLVGVVYAPPLDALYVGVRDVGAFRIRGETASALKVSSIKDFSHALIGTGFGYSSVRRASQARVLKEILPTFRDIRRIGSCAIDLCFVAEGKLDGFFERGVHPWDHAAGALIAREAGAQVSGLRGSPENSDMMVVGAGAVHAELLRLLELHNADSDDVS</sequence>
<evidence type="ECO:0000256" key="3">
    <source>
        <dbReference type="ARBA" id="ARBA00009759"/>
    </source>
</evidence>
<dbReference type="InterPro" id="IPR020583">
    <property type="entry name" value="Inositol_monoP_metal-BS"/>
</dbReference>
<gene>
    <name evidence="8" type="ORF">UFOPK3770_00574</name>
</gene>
<evidence type="ECO:0000256" key="7">
    <source>
        <dbReference type="ARBA" id="ARBA00022842"/>
    </source>
</evidence>
<dbReference type="SUPFAM" id="SSF56655">
    <property type="entry name" value="Carbohydrate phosphatase"/>
    <property type="match status" value="1"/>
</dbReference>
<dbReference type="PRINTS" id="PR00377">
    <property type="entry name" value="IMPHPHTASES"/>
</dbReference>
<evidence type="ECO:0000256" key="2">
    <source>
        <dbReference type="ARBA" id="ARBA00001946"/>
    </source>
</evidence>
<comment type="similarity">
    <text evidence="3">Belongs to the inositol monophosphatase superfamily.</text>
</comment>